<name>A0A8H7MDR9_9PLEO</name>
<dbReference type="Proteomes" id="UP000651452">
    <property type="component" value="Unassembled WGS sequence"/>
</dbReference>
<reference evidence="1" key="1">
    <citation type="submission" date="2018-12" db="EMBL/GenBank/DDBJ databases">
        <authorList>
            <person name="Syme R.A."/>
            <person name="Farfan-Caceres L."/>
            <person name="Lichtenzveig J."/>
        </authorList>
    </citation>
    <scope>NUCLEOTIDE SEQUENCE</scope>
    <source>
        <strain evidence="1">Al4</strain>
    </source>
</reference>
<keyword evidence="2" id="KW-1185">Reference proteome</keyword>
<accession>A0A8H7MDR9</accession>
<dbReference type="EMBL" id="RZGK01000018">
    <property type="protein sequence ID" value="KAF9692394.1"/>
    <property type="molecule type" value="Genomic_DNA"/>
</dbReference>
<protein>
    <submittedName>
        <fullName evidence="1">Uncharacterized protein</fullName>
    </submittedName>
</protein>
<gene>
    <name evidence="1" type="ORF">EKO04_009702</name>
</gene>
<evidence type="ECO:0000313" key="2">
    <source>
        <dbReference type="Proteomes" id="UP000651452"/>
    </source>
</evidence>
<comment type="caution">
    <text evidence="1">The sequence shown here is derived from an EMBL/GenBank/DDBJ whole genome shotgun (WGS) entry which is preliminary data.</text>
</comment>
<evidence type="ECO:0000313" key="1">
    <source>
        <dbReference type="EMBL" id="KAF9692394.1"/>
    </source>
</evidence>
<dbReference type="AlphaFoldDB" id="A0A8H7MDR9"/>
<proteinExistence type="predicted"/>
<dbReference type="OrthoDB" id="10400878at2759"/>
<organism evidence="1 2">
    <name type="scientific">Ascochyta lentis</name>
    <dbReference type="NCBI Taxonomy" id="205686"/>
    <lineage>
        <taxon>Eukaryota</taxon>
        <taxon>Fungi</taxon>
        <taxon>Dikarya</taxon>
        <taxon>Ascomycota</taxon>
        <taxon>Pezizomycotina</taxon>
        <taxon>Dothideomycetes</taxon>
        <taxon>Pleosporomycetidae</taxon>
        <taxon>Pleosporales</taxon>
        <taxon>Pleosporineae</taxon>
        <taxon>Didymellaceae</taxon>
        <taxon>Ascochyta</taxon>
    </lineage>
</organism>
<reference evidence="1" key="2">
    <citation type="submission" date="2020-09" db="EMBL/GenBank/DDBJ databases">
        <title>Reference genome assembly for Australian Ascochyta lentis isolate Al4.</title>
        <authorList>
            <person name="Lee R.C."/>
            <person name="Farfan-Caceres L.M."/>
            <person name="Debler J.W."/>
            <person name="Williams A.H."/>
            <person name="Henares B.M."/>
        </authorList>
    </citation>
    <scope>NUCLEOTIDE SEQUENCE</scope>
    <source>
        <strain evidence="1">Al4</strain>
    </source>
</reference>
<sequence length="91" mass="10028">MCLKTAESFLHYTYCPSPGHTLPAGACLKYSPALSMCLDDPTGTTKLDIKKMTHGGLVYDKCIFCKAGKNLDGACLYGEGWEGREGFRKKW</sequence>